<comment type="catalytic activity">
    <reaction evidence="8">
        <text>a 2'-deoxycytidine in DNA + S-adenosyl-L-methionine = an N(4)-methyl-2'-deoxycytidine in DNA + S-adenosyl-L-homocysteine + H(+)</text>
        <dbReference type="Rhea" id="RHEA:16857"/>
        <dbReference type="Rhea" id="RHEA-COMP:11369"/>
        <dbReference type="Rhea" id="RHEA-COMP:13674"/>
        <dbReference type="ChEBI" id="CHEBI:15378"/>
        <dbReference type="ChEBI" id="CHEBI:57856"/>
        <dbReference type="ChEBI" id="CHEBI:59789"/>
        <dbReference type="ChEBI" id="CHEBI:85452"/>
        <dbReference type="ChEBI" id="CHEBI:137933"/>
        <dbReference type="EC" id="2.1.1.113"/>
    </reaction>
</comment>
<protein>
    <recommendedName>
        <fullName evidence="2">site-specific DNA-methyltransferase (cytosine-N(4)-specific)</fullName>
        <ecNumber evidence="2">2.1.1.113</ecNumber>
    </recommendedName>
</protein>
<evidence type="ECO:0000256" key="8">
    <source>
        <dbReference type="ARBA" id="ARBA00049120"/>
    </source>
</evidence>
<keyword evidence="7" id="KW-0238">DNA-binding</keyword>
<dbReference type="InterPro" id="IPR002941">
    <property type="entry name" value="DNA_methylase_N4/N6"/>
</dbReference>
<keyword evidence="4" id="KW-0808">Transferase</keyword>
<dbReference type="EC" id="2.1.1.113" evidence="2"/>
<keyword evidence="6" id="KW-0680">Restriction system</keyword>
<dbReference type="GO" id="GO:0003677">
    <property type="term" value="F:DNA binding"/>
    <property type="evidence" value="ECO:0007669"/>
    <property type="project" value="UniProtKB-KW"/>
</dbReference>
<dbReference type="PRINTS" id="PR00508">
    <property type="entry name" value="S21N4MTFRASE"/>
</dbReference>
<gene>
    <name evidence="10" type="ORF">LCGC14_1331810</name>
</gene>
<dbReference type="InterPro" id="IPR001091">
    <property type="entry name" value="RM_Methyltransferase"/>
</dbReference>
<organism evidence="10">
    <name type="scientific">marine sediment metagenome</name>
    <dbReference type="NCBI Taxonomy" id="412755"/>
    <lineage>
        <taxon>unclassified sequences</taxon>
        <taxon>metagenomes</taxon>
        <taxon>ecological metagenomes</taxon>
    </lineage>
</organism>
<sequence>MLKPYYETKLGKLYHGDCLDIMPQLEPVDLVVTSPPYDNLRQYEGYTFDFIGTAKAVSKLLKPGATLVWIVGDETINGDESGTSFTQALYYKSLGLRLLDTMIYEAKGTGAKGSNNAYWQAFEYMFVLTNGKIKTVNRIKDHRNITQGQIRKSTPKSERIGTRTIGDKVFTTPPFSIRTNIWKYSTGKDGVINHPATFPEQLAQDHIISWSNEGNTVADIMMGSGTTAIACERLNRKWVGIETSELYCEEAASRIEREVKVLSKRLGVAATFRKQASIKKLRT</sequence>
<keyword evidence="3" id="KW-0489">Methyltransferase</keyword>
<proteinExistence type="inferred from homology"/>
<evidence type="ECO:0000259" key="9">
    <source>
        <dbReference type="Pfam" id="PF01555"/>
    </source>
</evidence>
<dbReference type="PROSITE" id="PS00093">
    <property type="entry name" value="N4_MTASE"/>
    <property type="match status" value="1"/>
</dbReference>
<comment type="caution">
    <text evidence="10">The sequence shown here is derived from an EMBL/GenBank/DDBJ whole genome shotgun (WGS) entry which is preliminary data.</text>
</comment>
<evidence type="ECO:0000256" key="3">
    <source>
        <dbReference type="ARBA" id="ARBA00022603"/>
    </source>
</evidence>
<feature type="domain" description="DNA methylase N-4/N-6" evidence="9">
    <location>
        <begin position="28"/>
        <end position="252"/>
    </location>
</feature>
<dbReference type="InterPro" id="IPR017985">
    <property type="entry name" value="MeTrfase_CN4_CS"/>
</dbReference>
<dbReference type="Pfam" id="PF01555">
    <property type="entry name" value="N6_N4_Mtase"/>
    <property type="match status" value="1"/>
</dbReference>
<evidence type="ECO:0000313" key="10">
    <source>
        <dbReference type="EMBL" id="KKM81244.1"/>
    </source>
</evidence>
<evidence type="ECO:0000256" key="7">
    <source>
        <dbReference type="ARBA" id="ARBA00023125"/>
    </source>
</evidence>
<dbReference type="EMBL" id="LAZR01008053">
    <property type="protein sequence ID" value="KKM81244.1"/>
    <property type="molecule type" value="Genomic_DNA"/>
</dbReference>
<accession>A0A0F9KG94</accession>
<dbReference type="AlphaFoldDB" id="A0A0F9KG94"/>
<reference evidence="10" key="1">
    <citation type="journal article" date="2015" name="Nature">
        <title>Complex archaea that bridge the gap between prokaryotes and eukaryotes.</title>
        <authorList>
            <person name="Spang A."/>
            <person name="Saw J.H."/>
            <person name="Jorgensen S.L."/>
            <person name="Zaremba-Niedzwiedzka K."/>
            <person name="Martijn J."/>
            <person name="Lind A.E."/>
            <person name="van Eijk R."/>
            <person name="Schleper C."/>
            <person name="Guy L."/>
            <person name="Ettema T.J."/>
        </authorList>
    </citation>
    <scope>NUCLEOTIDE SEQUENCE</scope>
</reference>
<comment type="similarity">
    <text evidence="1">Belongs to the N(4)/N(6)-methyltransferase family. N(4) subfamily.</text>
</comment>
<name>A0A0F9KG94_9ZZZZ</name>
<evidence type="ECO:0000256" key="2">
    <source>
        <dbReference type="ARBA" id="ARBA00012185"/>
    </source>
</evidence>
<dbReference type="GO" id="GO:0008170">
    <property type="term" value="F:N-methyltransferase activity"/>
    <property type="evidence" value="ECO:0007669"/>
    <property type="project" value="InterPro"/>
</dbReference>
<dbReference type="Gene3D" id="3.40.50.150">
    <property type="entry name" value="Vaccinia Virus protein VP39"/>
    <property type="match status" value="1"/>
</dbReference>
<dbReference type="GO" id="GO:0009307">
    <property type="term" value="P:DNA restriction-modification system"/>
    <property type="evidence" value="ECO:0007669"/>
    <property type="project" value="UniProtKB-KW"/>
</dbReference>
<dbReference type="SUPFAM" id="SSF53335">
    <property type="entry name" value="S-adenosyl-L-methionine-dependent methyltransferases"/>
    <property type="match status" value="1"/>
</dbReference>
<evidence type="ECO:0000256" key="4">
    <source>
        <dbReference type="ARBA" id="ARBA00022679"/>
    </source>
</evidence>
<evidence type="ECO:0000256" key="6">
    <source>
        <dbReference type="ARBA" id="ARBA00022747"/>
    </source>
</evidence>
<evidence type="ECO:0000256" key="5">
    <source>
        <dbReference type="ARBA" id="ARBA00022691"/>
    </source>
</evidence>
<evidence type="ECO:0000256" key="1">
    <source>
        <dbReference type="ARBA" id="ARBA00010203"/>
    </source>
</evidence>
<dbReference type="GO" id="GO:0015667">
    <property type="term" value="F:site-specific DNA-methyltransferase (cytosine-N4-specific) activity"/>
    <property type="evidence" value="ECO:0007669"/>
    <property type="project" value="UniProtKB-EC"/>
</dbReference>
<keyword evidence="5" id="KW-0949">S-adenosyl-L-methionine</keyword>
<dbReference type="InterPro" id="IPR029063">
    <property type="entry name" value="SAM-dependent_MTases_sf"/>
</dbReference>
<dbReference type="GO" id="GO:0032259">
    <property type="term" value="P:methylation"/>
    <property type="evidence" value="ECO:0007669"/>
    <property type="project" value="UniProtKB-KW"/>
</dbReference>